<organism evidence="3">
    <name type="scientific">Thelazia callipaeda</name>
    <name type="common">Oriental eyeworm</name>
    <name type="synonym">Parasitic nematode</name>
    <dbReference type="NCBI Taxonomy" id="103827"/>
    <lineage>
        <taxon>Eukaryota</taxon>
        <taxon>Metazoa</taxon>
        <taxon>Ecdysozoa</taxon>
        <taxon>Nematoda</taxon>
        <taxon>Chromadorea</taxon>
        <taxon>Rhabditida</taxon>
        <taxon>Spirurina</taxon>
        <taxon>Spiruromorpha</taxon>
        <taxon>Thelazioidea</taxon>
        <taxon>Thelaziidae</taxon>
        <taxon>Thelazia</taxon>
    </lineage>
</organism>
<evidence type="ECO:0000313" key="1">
    <source>
        <dbReference type="EMBL" id="VDM95473.1"/>
    </source>
</evidence>
<dbReference type="WBParaSite" id="TCLT_0000048501-mRNA-1">
    <property type="protein sequence ID" value="TCLT_0000048501-mRNA-1"/>
    <property type="gene ID" value="TCLT_0000048501"/>
</dbReference>
<dbReference type="OrthoDB" id="244097at2759"/>
<dbReference type="EMBL" id="UYYF01000035">
    <property type="protein sequence ID" value="VDM95473.1"/>
    <property type="molecule type" value="Genomic_DNA"/>
</dbReference>
<keyword evidence="2" id="KW-1185">Reference proteome</keyword>
<name>A0A0N5CK96_THECL</name>
<protein>
    <submittedName>
        <fullName evidence="1 3">Uncharacterized protein</fullName>
    </submittedName>
</protein>
<dbReference type="AlphaFoldDB" id="A0A0N5CK96"/>
<dbReference type="Proteomes" id="UP000276776">
    <property type="component" value="Unassembled WGS sequence"/>
</dbReference>
<evidence type="ECO:0000313" key="3">
    <source>
        <dbReference type="WBParaSite" id="TCLT_0000048501-mRNA-1"/>
    </source>
</evidence>
<evidence type="ECO:0000313" key="2">
    <source>
        <dbReference type="Proteomes" id="UP000276776"/>
    </source>
</evidence>
<gene>
    <name evidence="1" type="ORF">TCLT_LOCUS486</name>
</gene>
<dbReference type="OMA" id="NCRKIHY"/>
<proteinExistence type="predicted"/>
<reference evidence="3" key="1">
    <citation type="submission" date="2017-02" db="UniProtKB">
        <authorList>
            <consortium name="WormBaseParasite"/>
        </authorList>
    </citation>
    <scope>IDENTIFICATION</scope>
</reference>
<reference evidence="1 2" key="2">
    <citation type="submission" date="2018-11" db="EMBL/GenBank/DDBJ databases">
        <authorList>
            <consortium name="Pathogen Informatics"/>
        </authorList>
    </citation>
    <scope>NUCLEOTIDE SEQUENCE [LARGE SCALE GENOMIC DNA]</scope>
</reference>
<sequence>MIKNCRKIHYKKKNKEKEAGATAITLNTSNMGKQRNAVLSNNSALTVNKDGEILLRIHAKPNARTTRITGTDNYH</sequence>
<accession>A0A0N5CK96</accession>